<organism evidence="1">
    <name type="scientific">Propionibacterium freudenreichii</name>
    <dbReference type="NCBI Taxonomy" id="1744"/>
    <lineage>
        <taxon>Bacteria</taxon>
        <taxon>Bacillati</taxon>
        <taxon>Actinomycetota</taxon>
        <taxon>Actinomycetes</taxon>
        <taxon>Propionibacteriales</taxon>
        <taxon>Propionibacteriaceae</taxon>
        <taxon>Propionibacterium</taxon>
    </lineage>
</organism>
<dbReference type="Gene3D" id="3.40.50.170">
    <property type="entry name" value="Formyl transferase, N-terminal domain"/>
    <property type="match status" value="1"/>
</dbReference>
<dbReference type="InterPro" id="IPR036477">
    <property type="entry name" value="Formyl_transf_N_sf"/>
</dbReference>
<evidence type="ECO:0000313" key="1">
    <source>
        <dbReference type="EMBL" id="SBN38719.1"/>
    </source>
</evidence>
<evidence type="ECO:0008006" key="2">
    <source>
        <dbReference type="Google" id="ProtNLM"/>
    </source>
</evidence>
<dbReference type="GO" id="GO:0005829">
    <property type="term" value="C:cytosol"/>
    <property type="evidence" value="ECO:0007669"/>
    <property type="project" value="TreeGrafter"/>
</dbReference>
<dbReference type="AlphaFoldDB" id="A0A2C6YIJ6"/>
<name>A0A2C6YIJ6_9ACTN</name>
<dbReference type="SUPFAM" id="SSF53328">
    <property type="entry name" value="Formyltransferase"/>
    <property type="match status" value="1"/>
</dbReference>
<accession>A0A2C6YIJ6</accession>
<dbReference type="GO" id="GO:0004479">
    <property type="term" value="F:methionyl-tRNA formyltransferase activity"/>
    <property type="evidence" value="ECO:0007669"/>
    <property type="project" value="TreeGrafter"/>
</dbReference>
<dbReference type="PANTHER" id="PTHR11138">
    <property type="entry name" value="METHIONYL-TRNA FORMYLTRANSFERASE"/>
    <property type="match status" value="1"/>
</dbReference>
<sequence length="123" mass="13015">MRIVFAGTPDLAVPSLRALSRAGHEIAAVVTRPDARSGRGKQLVSSPVARAAEEMGIAVLKPEHPRDPGFADQLARLSPGPAPSSRTGDCCRSRCSIWFPTDGSTCTSPCCRHGVAPHRYSGH</sequence>
<protein>
    <recommendedName>
        <fullName evidence="2">Methionyl-tRNA formyltransferase</fullName>
    </recommendedName>
</protein>
<proteinExistence type="predicted"/>
<gene>
    <name evidence="1" type="ORF">PFR_JS10_1076</name>
</gene>
<reference evidence="1" key="1">
    <citation type="submission" date="2016-05" db="EMBL/GenBank/DDBJ databases">
        <authorList>
            <person name="Lavstsen T."/>
            <person name="Jespersen J.S."/>
        </authorList>
    </citation>
    <scope>NUCLEOTIDE SEQUENCE</scope>
    <source>
        <strain evidence="1">PFRJS10</strain>
    </source>
</reference>
<dbReference type="EMBL" id="LT576035">
    <property type="protein sequence ID" value="SBN38719.1"/>
    <property type="molecule type" value="Genomic_DNA"/>
</dbReference>
<dbReference type="PANTHER" id="PTHR11138:SF5">
    <property type="entry name" value="METHIONYL-TRNA FORMYLTRANSFERASE, MITOCHONDRIAL"/>
    <property type="match status" value="1"/>
</dbReference>